<evidence type="ECO:0000313" key="9">
    <source>
        <dbReference type="EMBL" id="OQR69976.1"/>
    </source>
</evidence>
<reference evidence="9 10" key="1">
    <citation type="journal article" date="2017" name="Gigascience">
        <title>Draft genome of the honey bee ectoparasitic mite, Tropilaelaps mercedesae, is shaped by the parasitic life history.</title>
        <authorList>
            <person name="Dong X."/>
            <person name="Armstrong S.D."/>
            <person name="Xia D."/>
            <person name="Makepeace B.L."/>
            <person name="Darby A.C."/>
            <person name="Kadowaki T."/>
        </authorList>
    </citation>
    <scope>NUCLEOTIDE SEQUENCE [LARGE SCALE GENOMIC DNA]</scope>
    <source>
        <strain evidence="9">Wuxi-XJTLU</strain>
    </source>
</reference>
<evidence type="ECO:0000259" key="8">
    <source>
        <dbReference type="SMART" id="SM01403"/>
    </source>
</evidence>
<dbReference type="GO" id="GO:0005763">
    <property type="term" value="C:mitochondrial small ribosomal subunit"/>
    <property type="evidence" value="ECO:0007669"/>
    <property type="project" value="InterPro"/>
</dbReference>
<evidence type="ECO:0000256" key="7">
    <source>
        <dbReference type="ARBA" id="ARBA00035544"/>
    </source>
</evidence>
<dbReference type="SUPFAM" id="SSF54999">
    <property type="entry name" value="Ribosomal protein S10"/>
    <property type="match status" value="1"/>
</dbReference>
<protein>
    <recommendedName>
        <fullName evidence="6">Small ribosomal subunit protein uS10m</fullName>
    </recommendedName>
    <alternativeName>
        <fullName evidence="7">28S ribosomal protein S10, mitochondrial</fullName>
    </alternativeName>
</protein>
<organism evidence="9 10">
    <name type="scientific">Tropilaelaps mercedesae</name>
    <dbReference type="NCBI Taxonomy" id="418985"/>
    <lineage>
        <taxon>Eukaryota</taxon>
        <taxon>Metazoa</taxon>
        <taxon>Ecdysozoa</taxon>
        <taxon>Arthropoda</taxon>
        <taxon>Chelicerata</taxon>
        <taxon>Arachnida</taxon>
        <taxon>Acari</taxon>
        <taxon>Parasitiformes</taxon>
        <taxon>Mesostigmata</taxon>
        <taxon>Gamasina</taxon>
        <taxon>Dermanyssoidea</taxon>
        <taxon>Laelapidae</taxon>
        <taxon>Tropilaelaps</taxon>
    </lineage>
</organism>
<evidence type="ECO:0000256" key="6">
    <source>
        <dbReference type="ARBA" id="ARBA00035261"/>
    </source>
</evidence>
<dbReference type="Gene3D" id="3.30.70.600">
    <property type="entry name" value="Ribosomal protein S10 domain"/>
    <property type="match status" value="1"/>
</dbReference>
<keyword evidence="4" id="KW-0496">Mitochondrion</keyword>
<dbReference type="OrthoDB" id="366214at2759"/>
<evidence type="ECO:0000256" key="2">
    <source>
        <dbReference type="ARBA" id="ARBA00007102"/>
    </source>
</evidence>
<dbReference type="STRING" id="418985.A0A1V9X981"/>
<comment type="similarity">
    <text evidence="2">Belongs to the universal ribosomal protein uS10 family.</text>
</comment>
<dbReference type="Proteomes" id="UP000192247">
    <property type="component" value="Unassembled WGS sequence"/>
</dbReference>
<proteinExistence type="inferred from homology"/>
<dbReference type="InParanoid" id="A0A1V9X981"/>
<dbReference type="AlphaFoldDB" id="A0A1V9X981"/>
<keyword evidence="10" id="KW-1185">Reference proteome</keyword>
<accession>A0A1V9X981</accession>
<evidence type="ECO:0000256" key="4">
    <source>
        <dbReference type="ARBA" id="ARBA00023128"/>
    </source>
</evidence>
<comment type="subcellular location">
    <subcellularLocation>
        <location evidence="1">Mitochondrion</location>
    </subcellularLocation>
</comment>
<keyword evidence="5" id="KW-0687">Ribonucleoprotein</keyword>
<evidence type="ECO:0000256" key="5">
    <source>
        <dbReference type="ARBA" id="ARBA00023274"/>
    </source>
</evidence>
<evidence type="ECO:0000256" key="3">
    <source>
        <dbReference type="ARBA" id="ARBA00022980"/>
    </source>
</evidence>
<keyword evidence="3 9" id="KW-0689">Ribosomal protein</keyword>
<name>A0A1V9X981_9ACAR</name>
<dbReference type="InterPro" id="IPR036838">
    <property type="entry name" value="Ribosomal_uS10_dom_sf"/>
</dbReference>
<dbReference type="SMART" id="SM01403">
    <property type="entry name" value="Ribosomal_S10"/>
    <property type="match status" value="1"/>
</dbReference>
<dbReference type="PANTHER" id="PTHR13334">
    <property type="entry name" value="MITOCHONDRIAL 28S RIBOSOMAL PROTEIN S10"/>
    <property type="match status" value="1"/>
</dbReference>
<feature type="domain" description="Small ribosomal subunit protein uS10" evidence="8">
    <location>
        <begin position="87"/>
        <end position="184"/>
    </location>
</feature>
<comment type="caution">
    <text evidence="9">The sequence shown here is derived from an EMBL/GenBank/DDBJ whole genome shotgun (WGS) entry which is preliminary data.</text>
</comment>
<evidence type="ECO:0000313" key="10">
    <source>
        <dbReference type="Proteomes" id="UP000192247"/>
    </source>
</evidence>
<evidence type="ECO:0000256" key="1">
    <source>
        <dbReference type="ARBA" id="ARBA00004173"/>
    </source>
</evidence>
<sequence length="205" mass="23539">MLNITSLSNIARSIRAYGVKRAVMSVIITNTSSKSSKRMMAFYWRALSTKTRPVMPTMSATKTCVEKPVISSSSATDEFDKLYRNLDLEVRGHDPAVIRSYKCFILESAKHLDIPLVKTYEPTKIHDRRNKKKSVFGHGKHFVQYEARTYYQVIILENVTESTANTFLEYIERNIPEGVTMKVTKHEIQPLPEHLRERPSQLADS</sequence>
<dbReference type="Pfam" id="PF00338">
    <property type="entry name" value="Ribosomal_S10"/>
    <property type="match status" value="1"/>
</dbReference>
<dbReference type="PANTHER" id="PTHR13334:SF4">
    <property type="entry name" value="SMALL RIBOSOMAL SUBUNIT PROTEIN US10M"/>
    <property type="match status" value="1"/>
</dbReference>
<dbReference type="EMBL" id="MNPL01019171">
    <property type="protein sequence ID" value="OQR69976.1"/>
    <property type="molecule type" value="Genomic_DNA"/>
</dbReference>
<dbReference type="InterPro" id="IPR040055">
    <property type="entry name" value="Ribosomal_uS10m"/>
</dbReference>
<dbReference type="FunCoup" id="A0A1V9X981">
    <property type="interactions" value="642"/>
</dbReference>
<gene>
    <name evidence="9" type="ORF">BIW11_11932</name>
</gene>
<dbReference type="InterPro" id="IPR027486">
    <property type="entry name" value="Ribosomal_uS10_dom"/>
</dbReference>